<feature type="transmembrane region" description="Helical" evidence="1">
    <location>
        <begin position="12"/>
        <end position="29"/>
    </location>
</feature>
<dbReference type="AlphaFoldDB" id="A0A1F5GQ89"/>
<accession>A0A1F5GQ89</accession>
<evidence type="ECO:0008006" key="4">
    <source>
        <dbReference type="Google" id="ProtNLM"/>
    </source>
</evidence>
<organism evidence="2 3">
    <name type="scientific">Candidatus Curtissbacteria bacterium RIFCSPLOWO2_01_FULL_37_9</name>
    <dbReference type="NCBI Taxonomy" id="1797724"/>
    <lineage>
        <taxon>Bacteria</taxon>
        <taxon>Candidatus Curtissiibacteriota</taxon>
    </lineage>
</organism>
<evidence type="ECO:0000256" key="1">
    <source>
        <dbReference type="SAM" id="Phobius"/>
    </source>
</evidence>
<name>A0A1F5GQ89_9BACT</name>
<evidence type="ECO:0000313" key="3">
    <source>
        <dbReference type="Proteomes" id="UP000178336"/>
    </source>
</evidence>
<dbReference type="Proteomes" id="UP000178336">
    <property type="component" value="Unassembled WGS sequence"/>
</dbReference>
<gene>
    <name evidence="2" type="ORF">A3A48_04205</name>
</gene>
<keyword evidence="1" id="KW-0472">Membrane</keyword>
<keyword evidence="1" id="KW-1133">Transmembrane helix</keyword>
<evidence type="ECO:0000313" key="2">
    <source>
        <dbReference type="EMBL" id="OGD94005.1"/>
    </source>
</evidence>
<protein>
    <recommendedName>
        <fullName evidence="4">tRNA_anti-like</fullName>
    </recommendedName>
</protein>
<dbReference type="EMBL" id="MFBN01000054">
    <property type="protein sequence ID" value="OGD94005.1"/>
    <property type="molecule type" value="Genomic_DNA"/>
</dbReference>
<keyword evidence="1" id="KW-0812">Transmembrane</keyword>
<sequence>MASINNRGFANLLILPLVALIIAGFFVLFQSKFKNTTSESLGKITPQIKNEVSLSIIGSELLAEGKVTSKEQDPYSNDSQSSLDLTLTSGQLVKVIIPSKDSLCDAKGIMDSYNLTRVNENVEVFGKITRKNEITLCDSQKYYLKILPS</sequence>
<comment type="caution">
    <text evidence="2">The sequence shown here is derived from an EMBL/GenBank/DDBJ whole genome shotgun (WGS) entry which is preliminary data.</text>
</comment>
<reference evidence="2 3" key="1">
    <citation type="journal article" date="2016" name="Nat. Commun.">
        <title>Thousands of microbial genomes shed light on interconnected biogeochemical processes in an aquifer system.</title>
        <authorList>
            <person name="Anantharaman K."/>
            <person name="Brown C.T."/>
            <person name="Hug L.A."/>
            <person name="Sharon I."/>
            <person name="Castelle C.J."/>
            <person name="Probst A.J."/>
            <person name="Thomas B.C."/>
            <person name="Singh A."/>
            <person name="Wilkins M.J."/>
            <person name="Karaoz U."/>
            <person name="Brodie E.L."/>
            <person name="Williams K.H."/>
            <person name="Hubbard S.S."/>
            <person name="Banfield J.F."/>
        </authorList>
    </citation>
    <scope>NUCLEOTIDE SEQUENCE [LARGE SCALE GENOMIC DNA]</scope>
</reference>
<proteinExistence type="predicted"/>